<evidence type="ECO:0000256" key="1">
    <source>
        <dbReference type="SAM" id="Phobius"/>
    </source>
</evidence>
<feature type="transmembrane region" description="Helical" evidence="1">
    <location>
        <begin position="261"/>
        <end position="279"/>
    </location>
</feature>
<dbReference type="AlphaFoldDB" id="A0A6J6FL91"/>
<feature type="transmembrane region" description="Helical" evidence="1">
    <location>
        <begin position="186"/>
        <end position="205"/>
    </location>
</feature>
<feature type="transmembrane region" description="Helical" evidence="1">
    <location>
        <begin position="93"/>
        <end position="117"/>
    </location>
</feature>
<sequence>MARRCERRCYVHDPLDFHKEGVRKVLAEYIGFFSRNGLGDFAFRWLHVLVGIMWIGLLYYFNFVQVPAFAQYGDEAKARNIAIDKVARKALWWFRWAAVSTFVTGILITIITENYFYDGFGTTGKGLSISLGMMLGIIMMLNVWGVIWRNQKIVLANAANLLAGGEADPNAAAAGRKALMASRQNAVFSVSMLFFMVYTSHGPYATETIELSGGDVALFWIISLLIIGVLEVNALGLMPWKTQPNKGLNVLYDGPGVRNPLIAAFGLWVIFLIVTEVFLKFDVPTL</sequence>
<feature type="transmembrane region" description="Helical" evidence="1">
    <location>
        <begin position="42"/>
        <end position="61"/>
    </location>
</feature>
<name>A0A6J6FL91_9ZZZZ</name>
<proteinExistence type="predicted"/>
<reference evidence="2" key="1">
    <citation type="submission" date="2020-05" db="EMBL/GenBank/DDBJ databases">
        <authorList>
            <person name="Chiriac C."/>
            <person name="Salcher M."/>
            <person name="Ghai R."/>
            <person name="Kavagutti S V."/>
        </authorList>
    </citation>
    <scope>NUCLEOTIDE SEQUENCE</scope>
</reference>
<evidence type="ECO:0000313" key="2">
    <source>
        <dbReference type="EMBL" id="CAB4587935.1"/>
    </source>
</evidence>
<gene>
    <name evidence="2" type="ORF">UFOPK1493_03563</name>
</gene>
<organism evidence="2">
    <name type="scientific">freshwater metagenome</name>
    <dbReference type="NCBI Taxonomy" id="449393"/>
    <lineage>
        <taxon>unclassified sequences</taxon>
        <taxon>metagenomes</taxon>
        <taxon>ecological metagenomes</taxon>
    </lineage>
</organism>
<keyword evidence="1" id="KW-0472">Membrane</keyword>
<protein>
    <submittedName>
        <fullName evidence="2">Unannotated protein</fullName>
    </submittedName>
</protein>
<feature type="transmembrane region" description="Helical" evidence="1">
    <location>
        <begin position="217"/>
        <end position="240"/>
    </location>
</feature>
<feature type="transmembrane region" description="Helical" evidence="1">
    <location>
        <begin position="129"/>
        <end position="148"/>
    </location>
</feature>
<keyword evidence="1" id="KW-1133">Transmembrane helix</keyword>
<accession>A0A6J6FL91</accession>
<keyword evidence="1" id="KW-0812">Transmembrane</keyword>
<dbReference type="EMBL" id="CAEZSR010000206">
    <property type="protein sequence ID" value="CAB4587935.1"/>
    <property type="molecule type" value="Genomic_DNA"/>
</dbReference>